<evidence type="ECO:0000313" key="1">
    <source>
        <dbReference type="EMBL" id="WIF97609.1"/>
    </source>
</evidence>
<reference evidence="1 2" key="1">
    <citation type="submission" date="2023-05" db="EMBL/GenBank/DDBJ databases">
        <title>Comparative genomics reveals the evidence of polycyclic aromatic hydrocarbons degradation in moderately halophilic genus Pontibacillus.</title>
        <authorList>
            <person name="Yang H."/>
            <person name="Qian Z."/>
        </authorList>
    </citation>
    <scope>NUCLEOTIDE SEQUENCE [LARGE SCALE GENOMIC DNA]</scope>
    <source>
        <strain evidence="2">HN14</strain>
    </source>
</reference>
<dbReference type="RefSeq" id="WP_231419695.1">
    <property type="nucleotide sequence ID" value="NZ_CP126446.1"/>
</dbReference>
<evidence type="ECO:0000313" key="2">
    <source>
        <dbReference type="Proteomes" id="UP001236652"/>
    </source>
</evidence>
<accession>A0ABY8UVV8</accession>
<sequence length="53" mass="6571">MKENDLSYQELYHKLKKQEEFITQLLEILAVTNRKVTELDQRQRRVELHHLYT</sequence>
<dbReference type="Proteomes" id="UP001236652">
    <property type="component" value="Chromosome"/>
</dbReference>
<gene>
    <name evidence="1" type="ORF">QNI29_18055</name>
</gene>
<dbReference type="EMBL" id="CP126446">
    <property type="protein sequence ID" value="WIF97609.1"/>
    <property type="molecule type" value="Genomic_DNA"/>
</dbReference>
<protein>
    <submittedName>
        <fullName evidence="1">Uncharacterized protein</fullName>
    </submittedName>
</protein>
<keyword evidence="2" id="KW-1185">Reference proteome</keyword>
<name>A0ABY8UVV8_9BACI</name>
<proteinExistence type="predicted"/>
<organism evidence="1 2">
    <name type="scientific">Pontibacillus chungwhensis</name>
    <dbReference type="NCBI Taxonomy" id="265426"/>
    <lineage>
        <taxon>Bacteria</taxon>
        <taxon>Bacillati</taxon>
        <taxon>Bacillota</taxon>
        <taxon>Bacilli</taxon>
        <taxon>Bacillales</taxon>
        <taxon>Bacillaceae</taxon>
        <taxon>Pontibacillus</taxon>
    </lineage>
</organism>